<dbReference type="Proteomes" id="UP000241848">
    <property type="component" value="Unassembled WGS sequence"/>
</dbReference>
<feature type="transmembrane region" description="Helical" evidence="1">
    <location>
        <begin position="34"/>
        <end position="53"/>
    </location>
</feature>
<reference evidence="2 3" key="1">
    <citation type="journal article" date="2014" name="BMC Genomics">
        <title>Comparison of environmental and isolate Sulfobacillus genomes reveals diverse carbon, sulfur, nitrogen, and hydrogen metabolisms.</title>
        <authorList>
            <person name="Justice N.B."/>
            <person name="Norman A."/>
            <person name="Brown C.T."/>
            <person name="Singh A."/>
            <person name="Thomas B.C."/>
            <person name="Banfield J.F."/>
        </authorList>
    </citation>
    <scope>NUCLEOTIDE SEQUENCE [LARGE SCALE GENOMIC DNA]</scope>
    <source>
        <strain evidence="2">AMDSBA3</strain>
    </source>
</reference>
<proteinExistence type="predicted"/>
<feature type="transmembrane region" description="Helical" evidence="1">
    <location>
        <begin position="7"/>
        <end position="28"/>
    </location>
</feature>
<feature type="transmembrane region" description="Helical" evidence="1">
    <location>
        <begin position="102"/>
        <end position="122"/>
    </location>
</feature>
<dbReference type="AlphaFoldDB" id="A0A2T2WHD8"/>
<feature type="transmembrane region" description="Helical" evidence="1">
    <location>
        <begin position="129"/>
        <end position="148"/>
    </location>
</feature>
<keyword evidence="1" id="KW-1133">Transmembrane helix</keyword>
<keyword evidence="1" id="KW-0812">Transmembrane</keyword>
<evidence type="ECO:0000313" key="2">
    <source>
        <dbReference type="EMBL" id="PSR21662.1"/>
    </source>
</evidence>
<evidence type="ECO:0000313" key="3">
    <source>
        <dbReference type="Proteomes" id="UP000241848"/>
    </source>
</evidence>
<organism evidence="2 3">
    <name type="scientific">Sulfobacillus acidophilus</name>
    <dbReference type="NCBI Taxonomy" id="53633"/>
    <lineage>
        <taxon>Bacteria</taxon>
        <taxon>Bacillati</taxon>
        <taxon>Bacillota</taxon>
        <taxon>Clostridia</taxon>
        <taxon>Eubacteriales</taxon>
        <taxon>Clostridiales Family XVII. Incertae Sedis</taxon>
        <taxon>Sulfobacillus</taxon>
    </lineage>
</organism>
<protein>
    <submittedName>
        <fullName evidence="2">Uncharacterized protein</fullName>
    </submittedName>
</protein>
<comment type="caution">
    <text evidence="2">The sequence shown here is derived from an EMBL/GenBank/DDBJ whole genome shotgun (WGS) entry which is preliminary data.</text>
</comment>
<evidence type="ECO:0000256" key="1">
    <source>
        <dbReference type="SAM" id="Phobius"/>
    </source>
</evidence>
<sequence length="154" mass="17020">MSKLRFDYRYAVFIVAFIIDAINLIRLFKGDVSGQFISILAVGVIAAVLLNFVQERVFRISLWVVLTIALFVVSVLSNGTNLSLWAWLGLLLGPVTVQSRRLITAAVFAAIHAVLQFILLPLPLHQSSPIFLALVICGFGAFAVWHQWQKSAAP</sequence>
<feature type="transmembrane region" description="Helical" evidence="1">
    <location>
        <begin position="60"/>
        <end position="82"/>
    </location>
</feature>
<accession>A0A2T2WHD8</accession>
<dbReference type="EMBL" id="PXYV01000030">
    <property type="protein sequence ID" value="PSR21662.1"/>
    <property type="molecule type" value="Genomic_DNA"/>
</dbReference>
<name>A0A2T2WHD8_9FIRM</name>
<gene>
    <name evidence="2" type="ORF">C7B45_10110</name>
</gene>
<keyword evidence="1" id="KW-0472">Membrane</keyword>